<dbReference type="InterPro" id="IPR002104">
    <property type="entry name" value="Integrase_catalytic"/>
</dbReference>
<evidence type="ECO:0000256" key="3">
    <source>
        <dbReference type="ARBA" id="ARBA00023172"/>
    </source>
</evidence>
<dbReference type="GO" id="GO:0015074">
    <property type="term" value="P:DNA integration"/>
    <property type="evidence" value="ECO:0007669"/>
    <property type="project" value="UniProtKB-KW"/>
</dbReference>
<evidence type="ECO:0000313" key="7">
    <source>
        <dbReference type="EMBL" id="SFS30910.1"/>
    </source>
</evidence>
<dbReference type="EMBL" id="FOZP01000001">
    <property type="protein sequence ID" value="SFS30910.1"/>
    <property type="molecule type" value="Genomic_DNA"/>
</dbReference>
<evidence type="ECO:0000256" key="1">
    <source>
        <dbReference type="ARBA" id="ARBA00022908"/>
    </source>
</evidence>
<evidence type="ECO:0000259" key="5">
    <source>
        <dbReference type="PROSITE" id="PS51898"/>
    </source>
</evidence>
<dbReference type="InterPro" id="IPR010998">
    <property type="entry name" value="Integrase_recombinase_N"/>
</dbReference>
<dbReference type="Proteomes" id="UP000199312">
    <property type="component" value="Unassembled WGS sequence"/>
</dbReference>
<dbReference type="Gene3D" id="1.10.150.130">
    <property type="match status" value="1"/>
</dbReference>
<dbReference type="AlphaFoldDB" id="A0A1I6NSN8"/>
<dbReference type="PROSITE" id="PS51900">
    <property type="entry name" value="CB"/>
    <property type="match status" value="1"/>
</dbReference>
<proteinExistence type="predicted"/>
<dbReference type="CDD" id="cd00397">
    <property type="entry name" value="DNA_BRE_C"/>
    <property type="match status" value="1"/>
</dbReference>
<sequence>MASILIKLRTEYFTEYSMKQYSKVKIYHGGKDFDLSKRWYVYFNYAHPTLKNTDGSPKLVQQNPIYYNINKLYHIKSERMKALKELRDDVEELLKKGWSPYENEESRIQYKASYSLDFALKIKKTEVKETTYKDYESRINQFKDFLNKENFIEPIDKIDKQLISKFLKTFPGAKNRNNVKAALSSIFSILSDESLIPFNFIKEIRNAKVRTKATKLIDAKTIHKAYELLKEQDQDLCVYIDLISIMFWRPIEIVRIKISDIDLSNKLMVVNTKGKDSKIKIIPSIIYDVVANYIENRTGNMFDLKAKSDIDKRGYMTERFRKFRIKNKLDSKLTPYSFRHYRITQLYLTLRETFNQEETIKQLSLITGHESKAIFNYIHTNDIELPEDYSDYLK</sequence>
<evidence type="ECO:0000259" key="6">
    <source>
        <dbReference type="PROSITE" id="PS51900"/>
    </source>
</evidence>
<dbReference type="GO" id="GO:0006310">
    <property type="term" value="P:DNA recombination"/>
    <property type="evidence" value="ECO:0007669"/>
    <property type="project" value="UniProtKB-KW"/>
</dbReference>
<dbReference type="SUPFAM" id="SSF56349">
    <property type="entry name" value="DNA breaking-rejoining enzymes"/>
    <property type="match status" value="1"/>
</dbReference>
<dbReference type="Pfam" id="PF00589">
    <property type="entry name" value="Phage_integrase"/>
    <property type="match status" value="1"/>
</dbReference>
<protein>
    <submittedName>
        <fullName evidence="7">Site-specific recombinase XerD</fullName>
    </submittedName>
</protein>
<feature type="domain" description="Core-binding (CB)" evidence="6">
    <location>
        <begin position="98"/>
        <end position="191"/>
    </location>
</feature>
<dbReference type="PROSITE" id="PS51898">
    <property type="entry name" value="TYR_RECOMBINASE"/>
    <property type="match status" value="1"/>
</dbReference>
<dbReference type="STRING" id="593133.SAMN04488006_0504"/>
<keyword evidence="8" id="KW-1185">Reference proteome</keyword>
<dbReference type="GO" id="GO:0003677">
    <property type="term" value="F:DNA binding"/>
    <property type="evidence" value="ECO:0007669"/>
    <property type="project" value="UniProtKB-UniRule"/>
</dbReference>
<dbReference type="OrthoDB" id="9806835at2"/>
<dbReference type="InterPro" id="IPR013762">
    <property type="entry name" value="Integrase-like_cat_sf"/>
</dbReference>
<keyword evidence="1" id="KW-0229">DNA integration</keyword>
<evidence type="ECO:0000256" key="4">
    <source>
        <dbReference type="PROSITE-ProRule" id="PRU01248"/>
    </source>
</evidence>
<dbReference type="RefSeq" id="WP_090222238.1">
    <property type="nucleotide sequence ID" value="NZ_FOZP01000001.1"/>
</dbReference>
<name>A0A1I6NSN8_9FLAO</name>
<dbReference type="Gene3D" id="1.10.443.10">
    <property type="entry name" value="Intergrase catalytic core"/>
    <property type="match status" value="1"/>
</dbReference>
<dbReference type="InterPro" id="IPR044068">
    <property type="entry name" value="CB"/>
</dbReference>
<keyword evidence="2 4" id="KW-0238">DNA-binding</keyword>
<feature type="domain" description="Tyr recombinase" evidence="5">
    <location>
        <begin position="215"/>
        <end position="390"/>
    </location>
</feature>
<reference evidence="8" key="1">
    <citation type="submission" date="2016-10" db="EMBL/GenBank/DDBJ databases">
        <authorList>
            <person name="Varghese N."/>
            <person name="Submissions S."/>
        </authorList>
    </citation>
    <scope>NUCLEOTIDE SEQUENCE [LARGE SCALE GENOMIC DNA]</scope>
    <source>
        <strain evidence="8">DSM 24450</strain>
    </source>
</reference>
<evidence type="ECO:0000256" key="2">
    <source>
        <dbReference type="ARBA" id="ARBA00023125"/>
    </source>
</evidence>
<accession>A0A1I6NSN8</accession>
<evidence type="ECO:0000313" key="8">
    <source>
        <dbReference type="Proteomes" id="UP000199312"/>
    </source>
</evidence>
<organism evidence="7 8">
    <name type="scientific">Lutibacter maritimus</name>
    <dbReference type="NCBI Taxonomy" id="593133"/>
    <lineage>
        <taxon>Bacteria</taxon>
        <taxon>Pseudomonadati</taxon>
        <taxon>Bacteroidota</taxon>
        <taxon>Flavobacteriia</taxon>
        <taxon>Flavobacteriales</taxon>
        <taxon>Flavobacteriaceae</taxon>
        <taxon>Lutibacter</taxon>
    </lineage>
</organism>
<gene>
    <name evidence="7" type="ORF">SAMN04488006_0504</name>
</gene>
<keyword evidence="3" id="KW-0233">DNA recombination</keyword>
<dbReference type="InterPro" id="IPR011010">
    <property type="entry name" value="DNA_brk_join_enz"/>
</dbReference>